<sequence length="517" mass="58573">MSEKQTATTPTTPRTARRKKSNSTTDKTPSSSSKKPKAENIDTGVKSNKKKSKSKKEENIPSDGDSPVYNTTPTKKKKTSNPTPKKTESKTVKTPESSVKSNTTPKKRKNSLKDSSSKKKKKKDRDCDSDLEKNDYDSDVEFEEDDEFLRPKIAHLGDLFKEHKGKICLFTGAGISSSAGLKTYRGKDGIWLKQDDTTKNSNDSDNLKYFPTLTHMSIKKLYDMGYIKYIITQNSDNLHWKSGISESDTIEIHGNSYKEHCEKCDKTFIRQDIIVHPTSESIYRNILNRNENFKDDHLTVNKCEQCGGPLKDLIVNFGEKLSEKLWKKAVKFVENSTLVLAVGTKLSVEPVNSLVTMNDDHKLIICNLQLTPFNDNANLVIRCKSDELFSRLMGKVIDNFIIDIPEYVYSLDITLLYNNNTLEMKSEQINVLDQVTINDNIILNSSNQFSIKNDRIGELNNLSVQIHPTKFAPSCGISTSNNIIEIKNCDKKIQDMIQLDLSLKFHAKDKTWESSIN</sequence>
<dbReference type="AlphaFoldDB" id="D2UZP8"/>
<reference evidence="6 7" key="1">
    <citation type="journal article" date="2010" name="Cell">
        <title>The genome of Naegleria gruberi illuminates early eukaryotic versatility.</title>
        <authorList>
            <person name="Fritz-Laylin L.K."/>
            <person name="Prochnik S.E."/>
            <person name="Ginger M.L."/>
            <person name="Dacks J.B."/>
            <person name="Carpenter M.L."/>
            <person name="Field M.C."/>
            <person name="Kuo A."/>
            <person name="Paredez A."/>
            <person name="Chapman J."/>
            <person name="Pham J."/>
            <person name="Shu S."/>
            <person name="Neupane R."/>
            <person name="Cipriano M."/>
            <person name="Mancuso J."/>
            <person name="Tu H."/>
            <person name="Salamov A."/>
            <person name="Lindquist E."/>
            <person name="Shapiro H."/>
            <person name="Lucas S."/>
            <person name="Grigoriev I.V."/>
            <person name="Cande W.Z."/>
            <person name="Fulton C."/>
            <person name="Rokhsar D.S."/>
            <person name="Dawson S.C."/>
        </authorList>
    </citation>
    <scope>NUCLEOTIDE SEQUENCE [LARGE SCALE GENOMIC DNA]</scope>
    <source>
        <strain evidence="6 7">NEG-M</strain>
    </source>
</reference>
<dbReference type="GeneID" id="8858884"/>
<dbReference type="Gene3D" id="2.20.28.200">
    <property type="match status" value="1"/>
</dbReference>
<dbReference type="OrthoDB" id="424302at2759"/>
<dbReference type="VEuPathDB" id="AmoebaDB:NAEGRDRAFT_62017"/>
<evidence type="ECO:0000259" key="5">
    <source>
        <dbReference type="PROSITE" id="PS50305"/>
    </source>
</evidence>
<keyword evidence="2" id="KW-0520">NAD</keyword>
<keyword evidence="7" id="KW-1185">Reference proteome</keyword>
<dbReference type="PROSITE" id="PS50305">
    <property type="entry name" value="SIRTUIN"/>
    <property type="match status" value="1"/>
</dbReference>
<feature type="compositionally biased region" description="Low complexity" evidence="4">
    <location>
        <begin position="22"/>
        <end position="33"/>
    </location>
</feature>
<dbReference type="PANTHER" id="PTHR11085:SF10">
    <property type="entry name" value="NAD-DEPENDENT PROTEIN DEACYLASE SIRTUIN-5, MITOCHONDRIAL-RELATED"/>
    <property type="match status" value="1"/>
</dbReference>
<dbReference type="Gene3D" id="3.40.50.1220">
    <property type="entry name" value="TPP-binding domain"/>
    <property type="match status" value="1"/>
</dbReference>
<evidence type="ECO:0000313" key="7">
    <source>
        <dbReference type="Proteomes" id="UP000006671"/>
    </source>
</evidence>
<dbReference type="InterPro" id="IPR050134">
    <property type="entry name" value="NAD-dep_sirtuin_deacylases"/>
</dbReference>
<dbReference type="SUPFAM" id="SSF52467">
    <property type="entry name" value="DHS-like NAD/FAD-binding domain"/>
    <property type="match status" value="1"/>
</dbReference>
<protein>
    <submittedName>
        <fullName evidence="6">Silent information regulator family protein</fullName>
    </submittedName>
</protein>
<feature type="domain" description="Deacetylase sirtuin-type" evidence="5">
    <location>
        <begin position="146"/>
        <end position="395"/>
    </location>
</feature>
<dbReference type="Pfam" id="PF02146">
    <property type="entry name" value="SIR2"/>
    <property type="match status" value="1"/>
</dbReference>
<keyword evidence="3" id="KW-0862">Zinc</keyword>
<evidence type="ECO:0000256" key="3">
    <source>
        <dbReference type="PROSITE-ProRule" id="PRU00236"/>
    </source>
</evidence>
<feature type="binding site" evidence="3">
    <location>
        <position position="303"/>
    </location>
    <ligand>
        <name>Zn(2+)</name>
        <dbReference type="ChEBI" id="CHEBI:29105"/>
    </ligand>
</feature>
<dbReference type="STRING" id="5762.D2UZP8"/>
<gene>
    <name evidence="6" type="ORF">NAEGRDRAFT_62017</name>
</gene>
<keyword evidence="1" id="KW-0808">Transferase</keyword>
<accession>D2UZP8</accession>
<organism evidence="7">
    <name type="scientific">Naegleria gruberi</name>
    <name type="common">Amoeba</name>
    <dbReference type="NCBI Taxonomy" id="5762"/>
    <lineage>
        <taxon>Eukaryota</taxon>
        <taxon>Discoba</taxon>
        <taxon>Heterolobosea</taxon>
        <taxon>Tetramitia</taxon>
        <taxon>Eutetramitia</taxon>
        <taxon>Vahlkampfiidae</taxon>
        <taxon>Naegleria</taxon>
    </lineage>
</organism>
<feature type="binding site" evidence="3">
    <location>
        <position position="306"/>
    </location>
    <ligand>
        <name>Zn(2+)</name>
        <dbReference type="ChEBI" id="CHEBI:29105"/>
    </ligand>
</feature>
<dbReference type="InterPro" id="IPR026590">
    <property type="entry name" value="Ssirtuin_cat_dom"/>
</dbReference>
<dbReference type="GO" id="GO:0005634">
    <property type="term" value="C:nucleus"/>
    <property type="evidence" value="ECO:0007669"/>
    <property type="project" value="TreeGrafter"/>
</dbReference>
<dbReference type="RefSeq" id="XP_002682943.1">
    <property type="nucleotide sequence ID" value="XM_002682897.1"/>
</dbReference>
<feature type="binding site" evidence="3">
    <location>
        <position position="264"/>
    </location>
    <ligand>
        <name>Zn(2+)</name>
        <dbReference type="ChEBI" id="CHEBI:29105"/>
    </ligand>
</feature>
<evidence type="ECO:0000256" key="2">
    <source>
        <dbReference type="ARBA" id="ARBA00023027"/>
    </source>
</evidence>
<dbReference type="GO" id="GO:0046872">
    <property type="term" value="F:metal ion binding"/>
    <property type="evidence" value="ECO:0007669"/>
    <property type="project" value="UniProtKB-KW"/>
</dbReference>
<dbReference type="KEGG" id="ngr:NAEGRDRAFT_62017"/>
<proteinExistence type="predicted"/>
<dbReference type="PANTHER" id="PTHR11085">
    <property type="entry name" value="NAD-DEPENDENT PROTEIN DEACYLASE SIRTUIN-5, MITOCHONDRIAL-RELATED"/>
    <property type="match status" value="1"/>
</dbReference>
<feature type="binding site" evidence="3">
    <location>
        <position position="261"/>
    </location>
    <ligand>
        <name>Zn(2+)</name>
        <dbReference type="ChEBI" id="CHEBI:29105"/>
    </ligand>
</feature>
<keyword evidence="3" id="KW-0479">Metal-binding</keyword>
<feature type="compositionally biased region" description="Polar residues" evidence="4">
    <location>
        <begin position="94"/>
        <end position="104"/>
    </location>
</feature>
<dbReference type="eggNOG" id="KOG1905">
    <property type="taxonomic scope" value="Eukaryota"/>
</dbReference>
<feature type="active site" description="Proton acceptor" evidence="3">
    <location>
        <position position="253"/>
    </location>
</feature>
<dbReference type="GO" id="GO:0017136">
    <property type="term" value="F:histone deacetylase activity, NAD-dependent"/>
    <property type="evidence" value="ECO:0007669"/>
    <property type="project" value="TreeGrafter"/>
</dbReference>
<dbReference type="GO" id="GO:0070403">
    <property type="term" value="F:NAD+ binding"/>
    <property type="evidence" value="ECO:0007669"/>
    <property type="project" value="InterPro"/>
</dbReference>
<name>D2UZP8_NAEGR</name>
<feature type="compositionally biased region" description="Basic and acidic residues" evidence="4">
    <location>
        <begin position="124"/>
        <end position="134"/>
    </location>
</feature>
<dbReference type="InterPro" id="IPR029035">
    <property type="entry name" value="DHS-like_NAD/FAD-binding_dom"/>
</dbReference>
<evidence type="ECO:0000256" key="4">
    <source>
        <dbReference type="SAM" id="MobiDB-lite"/>
    </source>
</evidence>
<evidence type="ECO:0000256" key="1">
    <source>
        <dbReference type="ARBA" id="ARBA00022679"/>
    </source>
</evidence>
<feature type="region of interest" description="Disordered" evidence="4">
    <location>
        <begin position="1"/>
        <end position="134"/>
    </location>
</feature>
<evidence type="ECO:0000313" key="6">
    <source>
        <dbReference type="EMBL" id="EFC50199.1"/>
    </source>
</evidence>
<dbReference type="EMBL" id="GG738846">
    <property type="protein sequence ID" value="EFC50199.1"/>
    <property type="molecule type" value="Genomic_DNA"/>
</dbReference>
<dbReference type="InterPro" id="IPR003000">
    <property type="entry name" value="Sirtuin"/>
</dbReference>
<dbReference type="Proteomes" id="UP000006671">
    <property type="component" value="Unassembled WGS sequence"/>
</dbReference>
<feature type="compositionally biased region" description="Low complexity" evidence="4">
    <location>
        <begin position="1"/>
        <end position="14"/>
    </location>
</feature>
<dbReference type="InParanoid" id="D2UZP8"/>